<dbReference type="OrthoDB" id="68483at2759"/>
<comment type="caution">
    <text evidence="6">The sequence shown here is derived from an EMBL/GenBank/DDBJ whole genome shotgun (WGS) entry which is preliminary data.</text>
</comment>
<dbReference type="Proteomes" id="UP000192257">
    <property type="component" value="Unassembled WGS sequence"/>
</dbReference>
<name>A0A1X0P5U3_9TRYP</name>
<keyword evidence="2 3" id="KW-0067">ATP-binding</keyword>
<dbReference type="RefSeq" id="XP_028886311.1">
    <property type="nucleotide sequence ID" value="XM_029022653.1"/>
</dbReference>
<evidence type="ECO:0000256" key="2">
    <source>
        <dbReference type="ARBA" id="ARBA00022840"/>
    </source>
</evidence>
<dbReference type="PROSITE" id="PS00108">
    <property type="entry name" value="PROTEIN_KINASE_ST"/>
    <property type="match status" value="1"/>
</dbReference>
<evidence type="ECO:0000313" key="7">
    <source>
        <dbReference type="Proteomes" id="UP000192257"/>
    </source>
</evidence>
<dbReference type="VEuPathDB" id="TriTrypDB:TM35_000044590"/>
<keyword evidence="4" id="KW-0472">Membrane</keyword>
<gene>
    <name evidence="6" type="ORF">TM35_000044590</name>
</gene>
<dbReference type="InterPro" id="IPR008271">
    <property type="entry name" value="Ser/Thr_kinase_AS"/>
</dbReference>
<evidence type="ECO:0000259" key="5">
    <source>
        <dbReference type="PROSITE" id="PS50011"/>
    </source>
</evidence>
<dbReference type="FunFam" id="3.30.200.20:FF:000042">
    <property type="entry name" value="Aurora kinase A"/>
    <property type="match status" value="1"/>
</dbReference>
<evidence type="ECO:0000313" key="6">
    <source>
        <dbReference type="EMBL" id="ORC92245.1"/>
    </source>
</evidence>
<dbReference type="InterPro" id="IPR011009">
    <property type="entry name" value="Kinase-like_dom_sf"/>
</dbReference>
<evidence type="ECO:0000256" key="4">
    <source>
        <dbReference type="SAM" id="Phobius"/>
    </source>
</evidence>
<keyword evidence="7" id="KW-1185">Reference proteome</keyword>
<feature type="transmembrane region" description="Helical" evidence="4">
    <location>
        <begin position="349"/>
        <end position="370"/>
    </location>
</feature>
<dbReference type="PANTHER" id="PTHR24346:SF30">
    <property type="entry name" value="MATERNAL EMBRYONIC LEUCINE ZIPPER KINASE"/>
    <property type="match status" value="1"/>
</dbReference>
<dbReference type="InterPro" id="IPR017441">
    <property type="entry name" value="Protein_kinase_ATP_BS"/>
</dbReference>
<dbReference type="GO" id="GO:0004674">
    <property type="term" value="F:protein serine/threonine kinase activity"/>
    <property type="evidence" value="ECO:0007669"/>
    <property type="project" value="TreeGrafter"/>
</dbReference>
<dbReference type="CDD" id="cd14008">
    <property type="entry name" value="STKc_LKB1_CaMKK"/>
    <property type="match status" value="1"/>
</dbReference>
<evidence type="ECO:0000256" key="3">
    <source>
        <dbReference type="PROSITE-ProRule" id="PRU10141"/>
    </source>
</evidence>
<keyword evidence="6" id="KW-0808">Transferase</keyword>
<dbReference type="SMART" id="SM00220">
    <property type="entry name" value="S_TKc"/>
    <property type="match status" value="1"/>
</dbReference>
<keyword evidence="1 3" id="KW-0547">Nucleotide-binding</keyword>
<keyword evidence="4" id="KW-1133">Transmembrane helix</keyword>
<proteinExistence type="predicted"/>
<dbReference type="Pfam" id="PF00069">
    <property type="entry name" value="Pkinase"/>
    <property type="match status" value="1"/>
</dbReference>
<dbReference type="GO" id="GO:0005737">
    <property type="term" value="C:cytoplasm"/>
    <property type="evidence" value="ECO:0007669"/>
    <property type="project" value="TreeGrafter"/>
</dbReference>
<dbReference type="PROSITE" id="PS50011">
    <property type="entry name" value="PROTEIN_KINASE_DOM"/>
    <property type="match status" value="1"/>
</dbReference>
<dbReference type="Gene3D" id="3.30.200.20">
    <property type="entry name" value="Phosphorylase Kinase, domain 1"/>
    <property type="match status" value="1"/>
</dbReference>
<reference evidence="6 7" key="1">
    <citation type="submission" date="2017-03" db="EMBL/GenBank/DDBJ databases">
        <title>An alternative strategy for trypanosome survival in the mammalian bloodstream revealed through genome and transcriptome analysis of the ubiquitous bovine parasite Trypanosoma (Megatrypanum) theileri.</title>
        <authorList>
            <person name="Kelly S."/>
            <person name="Ivens A."/>
            <person name="Mott A."/>
            <person name="O'Neill E."/>
            <person name="Emms D."/>
            <person name="Macleod O."/>
            <person name="Voorheis P."/>
            <person name="Matthews J."/>
            <person name="Matthews K."/>
            <person name="Carrington M."/>
        </authorList>
    </citation>
    <scope>NUCLEOTIDE SEQUENCE [LARGE SCALE GENOMIC DNA]</scope>
    <source>
        <strain evidence="6">Edinburgh</strain>
    </source>
</reference>
<dbReference type="STRING" id="67003.A0A1X0P5U3"/>
<accession>A0A1X0P5U3</accession>
<dbReference type="GO" id="GO:0005524">
    <property type="term" value="F:ATP binding"/>
    <property type="evidence" value="ECO:0007669"/>
    <property type="project" value="UniProtKB-UniRule"/>
</dbReference>
<evidence type="ECO:0000256" key="1">
    <source>
        <dbReference type="ARBA" id="ARBA00022741"/>
    </source>
</evidence>
<dbReference type="GO" id="GO:0035556">
    <property type="term" value="P:intracellular signal transduction"/>
    <property type="evidence" value="ECO:0007669"/>
    <property type="project" value="TreeGrafter"/>
</dbReference>
<dbReference type="PROSITE" id="PS00107">
    <property type="entry name" value="PROTEIN_KINASE_ATP"/>
    <property type="match status" value="1"/>
</dbReference>
<protein>
    <submittedName>
        <fullName evidence="6">Protein kinase</fullName>
    </submittedName>
</protein>
<keyword evidence="4" id="KW-0812">Transmembrane</keyword>
<organism evidence="6 7">
    <name type="scientific">Trypanosoma theileri</name>
    <dbReference type="NCBI Taxonomy" id="67003"/>
    <lineage>
        <taxon>Eukaryota</taxon>
        <taxon>Discoba</taxon>
        <taxon>Euglenozoa</taxon>
        <taxon>Kinetoplastea</taxon>
        <taxon>Metakinetoplastina</taxon>
        <taxon>Trypanosomatida</taxon>
        <taxon>Trypanosomatidae</taxon>
        <taxon>Trypanosoma</taxon>
    </lineage>
</organism>
<keyword evidence="6" id="KW-0418">Kinase</keyword>
<dbReference type="SUPFAM" id="SSF56112">
    <property type="entry name" value="Protein kinase-like (PK-like)"/>
    <property type="match status" value="1"/>
</dbReference>
<dbReference type="AlphaFoldDB" id="A0A1X0P5U3"/>
<feature type="binding site" evidence="3">
    <location>
        <position position="162"/>
    </location>
    <ligand>
        <name>ATP</name>
        <dbReference type="ChEBI" id="CHEBI:30616"/>
    </ligand>
</feature>
<dbReference type="PANTHER" id="PTHR24346">
    <property type="entry name" value="MAP/MICROTUBULE AFFINITY-REGULATING KINASE"/>
    <property type="match status" value="1"/>
</dbReference>
<dbReference type="GeneID" id="39982433"/>
<dbReference type="InterPro" id="IPR000719">
    <property type="entry name" value="Prot_kinase_dom"/>
</dbReference>
<dbReference type="Gene3D" id="1.10.510.10">
    <property type="entry name" value="Transferase(Phosphotransferase) domain 1"/>
    <property type="match status" value="1"/>
</dbReference>
<feature type="domain" description="Protein kinase" evidence="5">
    <location>
        <begin position="133"/>
        <end position="441"/>
    </location>
</feature>
<sequence length="513" mass="58825">MEDHYSPVSNCESQDELTTAIHKYMDIMRFHDVENVLDNSDLDDDLQNLLENKSRAELESIIISLVNVLEMARKSLHILPVFPKTMPFRREIEVWSLRTTTSSIQSMEHRPVVETSTVIKSIDDDGNKVINSYSILSLIGHGSYGKVKLGINHKTGERVAIKIIPKRKVRIGRPSYDKFLDSEIEIMKKVRHRNCISLLEVINDPKSESLYLIMEYVMHGPIARVEEWDLSEKGELENSELLKMVARNGKLMGCEPLAQSKCLVYLRQLLSGLHYLHKHNVIHHDIKPDNILCDCNNRVCISDFGVSEILLQSTDNKENPLKSHLGGGTLLYTAPEVFEASSNHPSNPFFFDVWTLGITLYLILVGVAPFNGCTYYEIMKEVKHTELPWNGKNIYGTEIDAGWKTLLDGMLEKDPQNRWSLKKLKRFVDNEMKKEQNSPLIHFETIESINEQESPFDQNSSLRRSIEGEEQVRLSQRRQRAFTITPVELKHDLENTVPSRIRGGSDDFESFCA</sequence>
<dbReference type="EMBL" id="NBCO01000004">
    <property type="protein sequence ID" value="ORC92245.1"/>
    <property type="molecule type" value="Genomic_DNA"/>
</dbReference>